<dbReference type="InterPro" id="IPR057942">
    <property type="entry name" value="TPR_TNPO3_IPO13_3rd"/>
</dbReference>
<reference evidence="2" key="1">
    <citation type="submission" date="2021-06" db="EMBL/GenBank/DDBJ databases">
        <authorList>
            <person name="Hodson N. C."/>
            <person name="Mongue J. A."/>
            <person name="Jaron S. K."/>
        </authorList>
    </citation>
    <scope>NUCLEOTIDE SEQUENCE</scope>
</reference>
<feature type="domain" description="Exportin-1/Importin-beta-like" evidence="1">
    <location>
        <begin position="79"/>
        <end position="237"/>
    </location>
</feature>
<dbReference type="OrthoDB" id="435593at2759"/>
<name>A0A8J2PU19_9HEXA</name>
<dbReference type="Pfam" id="PF24138">
    <property type="entry name" value="TPR_TNPO3_IPO13_2nd"/>
    <property type="match status" value="1"/>
</dbReference>
<dbReference type="EMBL" id="CAJVCH010545640">
    <property type="protein sequence ID" value="CAG7827981.1"/>
    <property type="molecule type" value="Genomic_DNA"/>
</dbReference>
<gene>
    <name evidence="2" type="ORF">AFUS01_LOCUS37934</name>
</gene>
<dbReference type="InterPro" id="IPR058537">
    <property type="entry name" value="TPR_TNPO3_IPO13_4th"/>
</dbReference>
<dbReference type="InterPro" id="IPR013598">
    <property type="entry name" value="Exportin-1/Importin-b-like"/>
</dbReference>
<organism evidence="2 3">
    <name type="scientific">Allacma fusca</name>
    <dbReference type="NCBI Taxonomy" id="39272"/>
    <lineage>
        <taxon>Eukaryota</taxon>
        <taxon>Metazoa</taxon>
        <taxon>Ecdysozoa</taxon>
        <taxon>Arthropoda</taxon>
        <taxon>Hexapoda</taxon>
        <taxon>Collembola</taxon>
        <taxon>Symphypleona</taxon>
        <taxon>Sminthuridae</taxon>
        <taxon>Allacma</taxon>
    </lineage>
</organism>
<evidence type="ECO:0000259" key="1">
    <source>
        <dbReference type="Pfam" id="PF08389"/>
    </source>
</evidence>
<protein>
    <recommendedName>
        <fullName evidence="1">Exportin-1/Importin-beta-like domain-containing protein</fullName>
    </recommendedName>
</protein>
<dbReference type="PANTHER" id="PTHR12363">
    <property type="entry name" value="TRANSPORTIN 3 AND IMPORTIN 13"/>
    <property type="match status" value="1"/>
</dbReference>
<dbReference type="Pfam" id="PF08389">
    <property type="entry name" value="Xpo1"/>
    <property type="match status" value="1"/>
</dbReference>
<accession>A0A8J2PU19</accession>
<dbReference type="Proteomes" id="UP000708208">
    <property type="component" value="Unassembled WGS sequence"/>
</dbReference>
<evidence type="ECO:0000313" key="3">
    <source>
        <dbReference type="Proteomes" id="UP000708208"/>
    </source>
</evidence>
<dbReference type="Pfam" id="PF24140">
    <property type="entry name" value="TPR_TNPO3_IPO13_3rd"/>
    <property type="match status" value="1"/>
</dbReference>
<dbReference type="InterPro" id="IPR051345">
    <property type="entry name" value="Importin_beta-like_NTR"/>
</dbReference>
<dbReference type="GO" id="GO:0006606">
    <property type="term" value="P:protein import into nucleus"/>
    <property type="evidence" value="ECO:0007669"/>
    <property type="project" value="TreeGrafter"/>
</dbReference>
<dbReference type="GO" id="GO:0005737">
    <property type="term" value="C:cytoplasm"/>
    <property type="evidence" value="ECO:0007669"/>
    <property type="project" value="TreeGrafter"/>
</dbReference>
<dbReference type="PANTHER" id="PTHR12363:SF42">
    <property type="entry name" value="TRANSPORTIN-3"/>
    <property type="match status" value="1"/>
</dbReference>
<evidence type="ECO:0000313" key="2">
    <source>
        <dbReference type="EMBL" id="CAG7827981.1"/>
    </source>
</evidence>
<keyword evidence="3" id="KW-1185">Reference proteome</keyword>
<dbReference type="AlphaFoldDB" id="A0A8J2PU19"/>
<dbReference type="InterPro" id="IPR057941">
    <property type="entry name" value="TPR_TNPO3_IPO13_2nd"/>
</dbReference>
<sequence>MLSEEDLNNQNLLSNVCLAVQTLYSQNESIPSGDKQRASSWLGELQQSASFQELPVQAHCSLRDSLLTHIAAVTVATDSIIVTQLSIAVADLVLQMSTWADPIGHLLNVFGSDSKHWWPLLEILKLLPEEVHSRKLRLGDNRRNQLINSLESASPLILSFLRQCLSACVNGPIDTSVFPVELCGIELVKCFGSWVSLNPECFCFTGTNDSHILSFAMMQLREGKCGWKMHSAATDCLCAVIEVLPNLESSSNNNAIELQNFQINLYTSINSLEEAYHYSVVEEDIEKTMNYCRIFTEYAESMVPYMLRSWRDPHYSIRVIDLVLTSAGHHDYEVAEVTYGFWYQLSEDLYHAHDDNLNAVFRPYIHKLIHCLYKHCKIEPDHEGPLTSSDEFYDFRKKSAELFQDVIFVVGNLETFSELAQCLLAAQSWEDQEAAFFLLHYTTKGLDSTNTAIIWPVVERILNWTEWQHVCLKISAVRFIGGMSLWLSENSSLALQRSMEFLVRELPNPQTNNNAAASLQSVCEACCEQIAAKHFDSVVWVVNQIDQYNVSTEAAVGLFKGVGHVLSVLPSDRLSPVMRQICRAQLAPLDKLVKTQSPNDRSYVKGSKDDPVYWLDRLSALFRSTSVPRKNYQGDHPCKPAICEDFWPVISSCFNKYQADVKLMERCCRSIRFAVRCIGKDSGDFLQPLVQQLVYLYNSHLHSCFLYLASILVDEFGSESQCVEGLLSTLEHFLTPTFNMFSQPNGLRNHPDTVDDFFRLCTRYVQRCPIQFLKSSIVSPLIQLATQAAQLDHREANIGVMKFLYDLVHAGRRHRDGPEGAECAALVKNILHAHAPNLVSTVLHAALFDLPSYTYPEICDFFHELKEFMPPDFAQWLESALKKLPDKTASGNQATTVDQLHDFHKKATNARSSKEVSKALKEFQRLFR</sequence>
<comment type="caution">
    <text evidence="2">The sequence shown here is derived from an EMBL/GenBank/DDBJ whole genome shotgun (WGS) entry which is preliminary data.</text>
</comment>
<dbReference type="Pfam" id="PF24139">
    <property type="entry name" value="TPR_TNPO3_IPO13_4th"/>
    <property type="match status" value="1"/>
</dbReference>
<proteinExistence type="predicted"/>